<dbReference type="SUPFAM" id="SSF53098">
    <property type="entry name" value="Ribonuclease H-like"/>
    <property type="match status" value="1"/>
</dbReference>
<dbReference type="AlphaFoldDB" id="A0A7W8XZ75"/>
<evidence type="ECO:0000259" key="1">
    <source>
        <dbReference type="Pfam" id="PF13358"/>
    </source>
</evidence>
<keyword evidence="3" id="KW-1185">Reference proteome</keyword>
<name>A0A7W8XZ75_9HYPH</name>
<dbReference type="RefSeq" id="WP_107109872.1">
    <property type="nucleotide sequence ID" value="NZ_JACHBI010000049.1"/>
</dbReference>
<dbReference type="Pfam" id="PF13358">
    <property type="entry name" value="DDE_3"/>
    <property type="match status" value="1"/>
</dbReference>
<organism evidence="2 3">
    <name type="scientific">Rhizobium paranaense</name>
    <dbReference type="NCBI Taxonomy" id="1650438"/>
    <lineage>
        <taxon>Bacteria</taxon>
        <taxon>Pseudomonadati</taxon>
        <taxon>Pseudomonadota</taxon>
        <taxon>Alphaproteobacteria</taxon>
        <taxon>Hyphomicrobiales</taxon>
        <taxon>Rhizobiaceae</taxon>
        <taxon>Rhizobium/Agrobacterium group</taxon>
        <taxon>Rhizobium</taxon>
    </lineage>
</organism>
<dbReference type="EMBL" id="JACHBI010000049">
    <property type="protein sequence ID" value="MBB5578070.1"/>
    <property type="molecule type" value="Genomic_DNA"/>
</dbReference>
<dbReference type="InterPro" id="IPR047655">
    <property type="entry name" value="Transpos_IS630-like"/>
</dbReference>
<comment type="caution">
    <text evidence="2">The sequence shown here is derived from an EMBL/GenBank/DDBJ whole genome shotgun (WGS) entry which is preliminary data.</text>
</comment>
<dbReference type="InterPro" id="IPR009057">
    <property type="entry name" value="Homeodomain-like_sf"/>
</dbReference>
<dbReference type="InterPro" id="IPR012337">
    <property type="entry name" value="RNaseH-like_sf"/>
</dbReference>
<proteinExistence type="predicted"/>
<reference evidence="2 3" key="1">
    <citation type="submission" date="2020-08" db="EMBL/GenBank/DDBJ databases">
        <title>Genomic Encyclopedia of Type Strains, Phase IV (KMG-V): Genome sequencing to study the core and pangenomes of soil and plant-associated prokaryotes.</title>
        <authorList>
            <person name="Whitman W."/>
        </authorList>
    </citation>
    <scope>NUCLEOTIDE SEQUENCE [LARGE SCALE GENOMIC DNA]</scope>
    <source>
        <strain evidence="2 3">SEMIA 4064</strain>
    </source>
</reference>
<feature type="domain" description="Tc1-like transposase DDE" evidence="1">
    <location>
        <begin position="235"/>
        <end position="354"/>
    </location>
</feature>
<gene>
    <name evidence="2" type="ORF">GGD50_006733</name>
</gene>
<dbReference type="Gene3D" id="3.30.420.10">
    <property type="entry name" value="Ribonuclease H-like superfamily/Ribonuclease H"/>
    <property type="match status" value="1"/>
</dbReference>
<evidence type="ECO:0000313" key="2">
    <source>
        <dbReference type="EMBL" id="MBB5578070.1"/>
    </source>
</evidence>
<dbReference type="SUPFAM" id="SSF46689">
    <property type="entry name" value="Homeodomain-like"/>
    <property type="match status" value="1"/>
</dbReference>
<dbReference type="InterPro" id="IPR038717">
    <property type="entry name" value="Tc1-like_DDE_dom"/>
</dbReference>
<evidence type="ECO:0000313" key="3">
    <source>
        <dbReference type="Proteomes" id="UP000549882"/>
    </source>
</evidence>
<dbReference type="NCBIfam" id="NF033545">
    <property type="entry name" value="transpos_IS630"/>
    <property type="match status" value="1"/>
</dbReference>
<protein>
    <submittedName>
        <fullName evidence="2">Transposase</fullName>
    </submittedName>
</protein>
<sequence>MAPRRRVIELAMSEQEIETLTALSRSRSEPASRVSRAAMLLAYRENPSFFAVGRRLGVHHQTVQRCVERAESYGPLSALDDRPRPGKEPVITPEAKAWLVSLACDKAKDHGYPHELWTTRLLARHAREHGPGAGHSCLARLVQGTVSKLLGQEEIKPHKMRYYLERRDAEFEQKMAEVLCVYREVQVLKKAAAKSNKSGKPVAIVSYDEKPGIQAIATTAPDLPPVPGVHPAFARDFEYKRHGTLSLLAGIDLLTGKVHALVKDRHRSREFIEFLKLLDAAYPAGTAIKLILDNHSAHISKETKAWLDKRPAGRFEFTFTPKHGSWLNLIEGFFSKFARSVLRHIRVSSKHELKERIMAGIDDVNRHPVIHTWSYKLADAA</sequence>
<dbReference type="Proteomes" id="UP000549882">
    <property type="component" value="Unassembled WGS sequence"/>
</dbReference>
<dbReference type="Pfam" id="PF13565">
    <property type="entry name" value="HTH_32"/>
    <property type="match status" value="1"/>
</dbReference>
<accession>A0A7W8XZ75</accession>
<dbReference type="InterPro" id="IPR036397">
    <property type="entry name" value="RNaseH_sf"/>
</dbReference>
<dbReference type="GO" id="GO:0003676">
    <property type="term" value="F:nucleic acid binding"/>
    <property type="evidence" value="ECO:0007669"/>
    <property type="project" value="InterPro"/>
</dbReference>